<evidence type="ECO:0000256" key="1">
    <source>
        <dbReference type="ARBA" id="ARBA00022723"/>
    </source>
</evidence>
<reference evidence="5 6" key="1">
    <citation type="submission" date="2016-11" db="EMBL/GenBank/DDBJ databases">
        <authorList>
            <person name="Jaros S."/>
            <person name="Januszkiewicz K."/>
            <person name="Wedrychowicz H."/>
        </authorList>
    </citation>
    <scope>NUCLEOTIDE SEQUENCE [LARGE SCALE GENOMIC DNA]</scope>
    <source>
        <strain evidence="5 6">DSM 17477</strain>
    </source>
</reference>
<dbReference type="PROSITE" id="PS00198">
    <property type="entry name" value="4FE4S_FER_1"/>
    <property type="match status" value="2"/>
</dbReference>
<keyword evidence="1" id="KW-0479">Metal-binding</keyword>
<dbReference type="Pfam" id="PF14697">
    <property type="entry name" value="Fer4_21"/>
    <property type="match status" value="1"/>
</dbReference>
<feature type="domain" description="4Fe-4S ferredoxin-type" evidence="4">
    <location>
        <begin position="35"/>
        <end position="57"/>
    </location>
</feature>
<keyword evidence="2" id="KW-0408">Iron</keyword>
<keyword evidence="6" id="KW-1185">Reference proteome</keyword>
<dbReference type="GO" id="GO:0051536">
    <property type="term" value="F:iron-sulfur cluster binding"/>
    <property type="evidence" value="ECO:0007669"/>
    <property type="project" value="UniProtKB-KW"/>
</dbReference>
<dbReference type="STRING" id="1121476.SAMN02745751_00010"/>
<dbReference type="GO" id="GO:0046872">
    <property type="term" value="F:metal ion binding"/>
    <property type="evidence" value="ECO:0007669"/>
    <property type="project" value="UniProtKB-KW"/>
</dbReference>
<keyword evidence="3" id="KW-0411">Iron-sulfur</keyword>
<evidence type="ECO:0000256" key="3">
    <source>
        <dbReference type="ARBA" id="ARBA00023014"/>
    </source>
</evidence>
<dbReference type="SUPFAM" id="SSF54862">
    <property type="entry name" value="4Fe-4S ferredoxins"/>
    <property type="match status" value="1"/>
</dbReference>
<accession>A0A1M6A738</accession>
<evidence type="ECO:0000313" key="5">
    <source>
        <dbReference type="EMBL" id="SHI32260.1"/>
    </source>
</evidence>
<dbReference type="Gene3D" id="3.30.70.20">
    <property type="match status" value="1"/>
</dbReference>
<evidence type="ECO:0000256" key="2">
    <source>
        <dbReference type="ARBA" id="ARBA00023004"/>
    </source>
</evidence>
<dbReference type="InterPro" id="IPR017900">
    <property type="entry name" value="4Fe4S_Fe_S_CS"/>
</dbReference>
<dbReference type="PROSITE" id="PS51379">
    <property type="entry name" value="4FE4S_FER_2"/>
    <property type="match status" value="2"/>
</dbReference>
<dbReference type="AlphaFoldDB" id="A0A1M6A738"/>
<evidence type="ECO:0000313" key="6">
    <source>
        <dbReference type="Proteomes" id="UP000184052"/>
    </source>
</evidence>
<proteinExistence type="predicted"/>
<sequence length="504" mass="53700">MINIDLEKCIGCKLCEKNCPLDAIKVTDKKAATNDACVSCGICSRVCPVDAIEKTVGEKDSANETCTHCPVRCSIPVGQTGACKRYTNNNGTLERNRKLVVEAITNEPAIRNLPYKPLITAVGGGTNYPCCRPAPYIVQEKVEGVDVVTVVTEAPLSYSGVKVKLDTNLHIGEEGAKVKRDGKLVGMVTTEEYGSKMLTIGGANLLSNGNDGFIVAKTIVDLANGRRVTLKVDQGSKLEIQQGHAPIIDGQEEKLMRVGCGSATIGMFAKRFSEVVDEAVILDYHVIGLLSEHMAGADVGMKYSGVVPFGTKSTVGRYFGVHGHGWGGTEVMNPRDAIVSVDMNLAKEGMKILVTETTGQKAALFAVKADGSVESVDMTQEVMDAVNLIKETCEVSKTSVIYTGGTGGSARAGAVNFPKKLSDAVHNEEINMTVAGAPAFILPGGGINFMVDVSKMVEESTTWVPTPATVAPVEYTMTREKYEELGGHVASIRSKKEVMKELGL</sequence>
<gene>
    <name evidence="5" type="ORF">SAMN02745751_00010</name>
</gene>
<dbReference type="OrthoDB" id="9794954at2"/>
<evidence type="ECO:0000259" key="4">
    <source>
        <dbReference type="PROSITE" id="PS51379"/>
    </source>
</evidence>
<protein>
    <submittedName>
        <fullName evidence="5">4Fe-4S dicluster domain-containing protein</fullName>
    </submittedName>
</protein>
<feature type="domain" description="4Fe-4S ferredoxin-type" evidence="4">
    <location>
        <begin position="1"/>
        <end position="29"/>
    </location>
</feature>
<dbReference type="Proteomes" id="UP000184052">
    <property type="component" value="Unassembled WGS sequence"/>
</dbReference>
<dbReference type="InterPro" id="IPR017896">
    <property type="entry name" value="4Fe4S_Fe-S-bd"/>
</dbReference>
<dbReference type="EMBL" id="FQZL01000004">
    <property type="protein sequence ID" value="SHI32260.1"/>
    <property type="molecule type" value="Genomic_DNA"/>
</dbReference>
<name>A0A1M6A738_9FIRM</name>
<organism evidence="5 6">
    <name type="scientific">Dethiosulfatibacter aminovorans DSM 17477</name>
    <dbReference type="NCBI Taxonomy" id="1121476"/>
    <lineage>
        <taxon>Bacteria</taxon>
        <taxon>Bacillati</taxon>
        <taxon>Bacillota</taxon>
        <taxon>Tissierellia</taxon>
        <taxon>Dethiosulfatibacter</taxon>
    </lineage>
</organism>
<dbReference type="RefSeq" id="WP_073045292.1">
    <property type="nucleotide sequence ID" value="NZ_FQZL01000004.1"/>
</dbReference>